<organism evidence="1">
    <name type="scientific">viral metagenome</name>
    <dbReference type="NCBI Taxonomy" id="1070528"/>
    <lineage>
        <taxon>unclassified sequences</taxon>
        <taxon>metagenomes</taxon>
        <taxon>organismal metagenomes</taxon>
    </lineage>
</organism>
<gene>
    <name evidence="1" type="ORF">TM448A00108_0057</name>
    <name evidence="2" type="ORF">TM448B00355_0030</name>
</gene>
<protein>
    <submittedName>
        <fullName evidence="1">Uncharacterized protein</fullName>
    </submittedName>
</protein>
<dbReference type="EMBL" id="MT144614">
    <property type="protein sequence ID" value="QJH95177.1"/>
    <property type="molecule type" value="Genomic_DNA"/>
</dbReference>
<evidence type="ECO:0000313" key="2">
    <source>
        <dbReference type="EMBL" id="QJH95177.1"/>
    </source>
</evidence>
<dbReference type="EMBL" id="MT143976">
    <property type="protein sequence ID" value="QJA44430.1"/>
    <property type="molecule type" value="Genomic_DNA"/>
</dbReference>
<dbReference type="AlphaFoldDB" id="A0A6H1ZB67"/>
<reference evidence="1" key="1">
    <citation type="submission" date="2020-03" db="EMBL/GenBank/DDBJ databases">
        <title>The deep terrestrial virosphere.</title>
        <authorList>
            <person name="Holmfeldt K."/>
            <person name="Nilsson E."/>
            <person name="Simone D."/>
            <person name="Lopez-Fernandez M."/>
            <person name="Wu X."/>
            <person name="de Brujin I."/>
            <person name="Lundin D."/>
            <person name="Andersson A."/>
            <person name="Bertilsson S."/>
            <person name="Dopson M."/>
        </authorList>
    </citation>
    <scope>NUCLEOTIDE SEQUENCE</scope>
    <source>
        <strain evidence="1">TM448A00108</strain>
        <strain evidence="2">TM448B00355</strain>
    </source>
</reference>
<proteinExistence type="predicted"/>
<accession>A0A6H1ZB67</accession>
<name>A0A6H1ZB67_9ZZZZ</name>
<sequence length="61" mass="7555">MKADKTMREMLYDVQFVRVNLIFNDGTKEFLTEMPEKQFLKWVNHLKEKGKTHIKYEWKYV</sequence>
<evidence type="ECO:0000313" key="1">
    <source>
        <dbReference type="EMBL" id="QJA44430.1"/>
    </source>
</evidence>